<protein>
    <recommendedName>
        <fullName evidence="5">Colicin transporter</fullName>
    </recommendedName>
</protein>
<dbReference type="OrthoDB" id="3240618at2"/>
<feature type="compositionally biased region" description="Low complexity" evidence="1">
    <location>
        <begin position="258"/>
        <end position="267"/>
    </location>
</feature>
<feature type="transmembrane region" description="Helical" evidence="2">
    <location>
        <begin position="21"/>
        <end position="42"/>
    </location>
</feature>
<keyword evidence="2" id="KW-0812">Transmembrane</keyword>
<dbReference type="AlphaFoldDB" id="A0A6N7TUJ7"/>
<proteinExistence type="predicted"/>
<feature type="compositionally biased region" description="Low complexity" evidence="1">
    <location>
        <begin position="225"/>
        <end position="248"/>
    </location>
</feature>
<evidence type="ECO:0000256" key="1">
    <source>
        <dbReference type="SAM" id="MobiDB-lite"/>
    </source>
</evidence>
<evidence type="ECO:0000313" key="4">
    <source>
        <dbReference type="Proteomes" id="UP000436357"/>
    </source>
</evidence>
<feature type="region of interest" description="Disordered" evidence="1">
    <location>
        <begin position="225"/>
        <end position="319"/>
    </location>
</feature>
<comment type="caution">
    <text evidence="3">The sequence shown here is derived from an EMBL/GenBank/DDBJ whole genome shotgun (WGS) entry which is preliminary data.</text>
</comment>
<feature type="compositionally biased region" description="Low complexity" evidence="1">
    <location>
        <begin position="277"/>
        <end position="288"/>
    </location>
</feature>
<dbReference type="Proteomes" id="UP000436357">
    <property type="component" value="Unassembled WGS sequence"/>
</dbReference>
<reference evidence="3 4" key="1">
    <citation type="submission" date="2019-11" db="EMBL/GenBank/DDBJ databases">
        <title>Draft Genome Sequence of Plant Growth-Promoting Rhizosphere-Associated Bacteria.</title>
        <authorList>
            <person name="Vasilyev I.Y."/>
            <person name="Radchenko V."/>
            <person name="Ilnitskaya E.V."/>
        </authorList>
    </citation>
    <scope>NUCLEOTIDE SEQUENCE [LARGE SCALE GENOMIC DNA]</scope>
    <source>
        <strain evidence="3 4">VRA_9sq_n</strain>
    </source>
</reference>
<organism evidence="3 4">
    <name type="scientific">Bifidobacterium asteroides</name>
    <dbReference type="NCBI Taxonomy" id="1684"/>
    <lineage>
        <taxon>Bacteria</taxon>
        <taxon>Bacillati</taxon>
        <taxon>Actinomycetota</taxon>
        <taxon>Actinomycetes</taxon>
        <taxon>Bifidobacteriales</taxon>
        <taxon>Bifidobacteriaceae</taxon>
        <taxon>Bifidobacterium</taxon>
    </lineage>
</organism>
<gene>
    <name evidence="3" type="ORF">GKC41_05365</name>
</gene>
<keyword evidence="2" id="KW-0472">Membrane</keyword>
<dbReference type="EMBL" id="WKKW01000003">
    <property type="protein sequence ID" value="MSD91086.1"/>
    <property type="molecule type" value="Genomic_DNA"/>
</dbReference>
<keyword evidence="2" id="KW-1133">Transmembrane helix</keyword>
<evidence type="ECO:0000256" key="2">
    <source>
        <dbReference type="SAM" id="Phobius"/>
    </source>
</evidence>
<evidence type="ECO:0008006" key="5">
    <source>
        <dbReference type="Google" id="ProtNLM"/>
    </source>
</evidence>
<evidence type="ECO:0000313" key="3">
    <source>
        <dbReference type="EMBL" id="MSD91086.1"/>
    </source>
</evidence>
<dbReference type="RefSeq" id="WP_154313310.1">
    <property type="nucleotide sequence ID" value="NZ_WKKW01000003.1"/>
</dbReference>
<accession>A0A6N7TUJ7</accession>
<name>A0A6N7TUJ7_9BIFI</name>
<sequence>MDNRDKSKPNSDEAKERRPKWMIPLIAVVVVSVLALAVVFAWRAYEHRQHDSALSSCSQAVSNLHGLTRPSQLARYHEAGAVRADQVKDAKTIKALSRSVKAVGSLRPQTLQCKTSMSTESLEATANKSKKLDAGYHAVYKAANAVLASRDAKTLNDAKAALSCKINEAKKLLQDSDGKVADNTVRDNLQKVIDQADQVTGDEIKAYQDAVSALQVAIDRVNASTQTKSQADQQAAAQAQRQSRPTSSNNGRRGSVQSRRPASRPSGNRGGGGGGSSQAPTAPSSPQRGDGNGTSGHAVLPPLDTTHHGCNPDGSCGIG</sequence>